<organism evidence="2 3">
    <name type="scientific">Fusarium tricinctum</name>
    <dbReference type="NCBI Taxonomy" id="61284"/>
    <lineage>
        <taxon>Eukaryota</taxon>
        <taxon>Fungi</taxon>
        <taxon>Dikarya</taxon>
        <taxon>Ascomycota</taxon>
        <taxon>Pezizomycotina</taxon>
        <taxon>Sordariomycetes</taxon>
        <taxon>Hypocreomycetidae</taxon>
        <taxon>Hypocreales</taxon>
        <taxon>Nectriaceae</taxon>
        <taxon>Fusarium</taxon>
        <taxon>Fusarium tricinctum species complex</taxon>
    </lineage>
</organism>
<comment type="caution">
    <text evidence="2">The sequence shown here is derived from an EMBL/GenBank/DDBJ whole genome shotgun (WGS) entry which is preliminary data.</text>
</comment>
<name>A0A8K0WAT9_9HYPO</name>
<evidence type="ECO:0000313" key="2">
    <source>
        <dbReference type="EMBL" id="KAH7242175.1"/>
    </source>
</evidence>
<dbReference type="EMBL" id="JAGPXF010000005">
    <property type="protein sequence ID" value="KAH7242175.1"/>
    <property type="molecule type" value="Genomic_DNA"/>
</dbReference>
<dbReference type="OrthoDB" id="3477286at2759"/>
<reference evidence="2" key="1">
    <citation type="journal article" date="2021" name="Nat. Commun.">
        <title>Genetic determinants of endophytism in the Arabidopsis root mycobiome.</title>
        <authorList>
            <person name="Mesny F."/>
            <person name="Miyauchi S."/>
            <person name="Thiergart T."/>
            <person name="Pickel B."/>
            <person name="Atanasova L."/>
            <person name="Karlsson M."/>
            <person name="Huettel B."/>
            <person name="Barry K.W."/>
            <person name="Haridas S."/>
            <person name="Chen C."/>
            <person name="Bauer D."/>
            <person name="Andreopoulos W."/>
            <person name="Pangilinan J."/>
            <person name="LaButti K."/>
            <person name="Riley R."/>
            <person name="Lipzen A."/>
            <person name="Clum A."/>
            <person name="Drula E."/>
            <person name="Henrissat B."/>
            <person name="Kohler A."/>
            <person name="Grigoriev I.V."/>
            <person name="Martin F.M."/>
            <person name="Hacquard S."/>
        </authorList>
    </citation>
    <scope>NUCLEOTIDE SEQUENCE</scope>
    <source>
        <strain evidence="2">MPI-SDFR-AT-0068</strain>
    </source>
</reference>
<dbReference type="Proteomes" id="UP000813427">
    <property type="component" value="Unassembled WGS sequence"/>
</dbReference>
<protein>
    <submittedName>
        <fullName evidence="2">Heterokaryon incompatibility protein-domain-containing protein</fullName>
    </submittedName>
</protein>
<gene>
    <name evidence="2" type="ORF">BKA59DRAFT_513687</name>
</gene>
<evidence type="ECO:0000259" key="1">
    <source>
        <dbReference type="Pfam" id="PF06985"/>
    </source>
</evidence>
<dbReference type="Pfam" id="PF06985">
    <property type="entry name" value="HET"/>
    <property type="match status" value="1"/>
</dbReference>
<dbReference type="InterPro" id="IPR010730">
    <property type="entry name" value="HET"/>
</dbReference>
<dbReference type="PANTHER" id="PTHR24148:SF64">
    <property type="entry name" value="HETEROKARYON INCOMPATIBILITY DOMAIN-CONTAINING PROTEIN"/>
    <property type="match status" value="1"/>
</dbReference>
<dbReference type="PANTHER" id="PTHR24148">
    <property type="entry name" value="ANKYRIN REPEAT DOMAIN-CONTAINING PROTEIN 39 HOMOLOG-RELATED"/>
    <property type="match status" value="1"/>
</dbReference>
<accession>A0A8K0WAT9</accession>
<dbReference type="AlphaFoldDB" id="A0A8K0WAT9"/>
<dbReference type="InterPro" id="IPR052895">
    <property type="entry name" value="HetReg/Transcr_Mod"/>
</dbReference>
<sequence>MAEEPGRASTRANNPPGHDIFCTPENSEFLSKVPYRDLSAKRREIRLLKILPDSGSGFIECELLPSIDLYLAYKQYRALSYCAGDARSTKLVLVNGARCNVFANLHHALTVVRHHWKTQGYREDLLLWVDQICINQANLTERSHQVGFMKDIYRYAKQTFICLSTTKTEGLGLKWFAELWQDRVEDYYQEMAQYNGRRLNDTWDTDARSGTSIDSTRILSDYTRKFLHIKMTEHTFISGLAKFCDFLKSPWWERAWVFQEFMTSLQPTFLLGNHAMPFVETARLLPELCTLAVETLSGPGNTYRRQFIRELTRTHYRPTQIYEAITRVLRIFLARTDWRENIDLKLLLMYTQKSQASDSRDKIYSMIGLAHPGYGIIPNYAPENSLRKVLVETTRRIISFENSLEVLSYLPRGSSKLERKDMLPSWVVDWAQNDHIPVVCSEKGVNRITIGGFVPHHINGGHADASFCEVSDPRDPQNKETVLEVWAVFLDHNFSSSLFPGRYFGSQGYKIRLESAVEHSHELWVLCGAQEPFLLEKYSDGYRLVTQVECEDLLEDLDEGRLGEFADEFGDLDTTRMGRQRIRIF</sequence>
<proteinExistence type="predicted"/>
<keyword evidence="3" id="KW-1185">Reference proteome</keyword>
<feature type="domain" description="Heterokaryon incompatibility" evidence="1">
    <location>
        <begin position="76"/>
        <end position="260"/>
    </location>
</feature>
<evidence type="ECO:0000313" key="3">
    <source>
        <dbReference type="Proteomes" id="UP000813427"/>
    </source>
</evidence>